<gene>
    <name evidence="18" type="ORF">FB471_4220</name>
</gene>
<keyword evidence="15" id="KW-0812">Transmembrane</keyword>
<keyword evidence="5" id="KW-0328">Glycosyltransferase</keyword>
<dbReference type="PANTHER" id="PTHR32282">
    <property type="entry name" value="BINDING PROTEIN TRANSPEPTIDASE, PUTATIVE-RELATED"/>
    <property type="match status" value="1"/>
</dbReference>
<dbReference type="InterPro" id="IPR023346">
    <property type="entry name" value="Lysozyme-like_dom_sf"/>
</dbReference>
<dbReference type="OrthoDB" id="9766909at2"/>
<dbReference type="GO" id="GO:0008955">
    <property type="term" value="F:peptidoglycan glycosyltransferase activity"/>
    <property type="evidence" value="ECO:0007669"/>
    <property type="project" value="UniProtKB-EC"/>
</dbReference>
<feature type="domain" description="Penicillin-binding protein transpeptidase" evidence="16">
    <location>
        <begin position="377"/>
        <end position="670"/>
    </location>
</feature>
<evidence type="ECO:0000256" key="6">
    <source>
        <dbReference type="ARBA" id="ARBA00022679"/>
    </source>
</evidence>
<evidence type="ECO:0000313" key="18">
    <source>
        <dbReference type="EMBL" id="TQJ04426.1"/>
    </source>
</evidence>
<dbReference type="EMBL" id="VFML01000001">
    <property type="protein sequence ID" value="TQJ04426.1"/>
    <property type="molecule type" value="Genomic_DNA"/>
</dbReference>
<keyword evidence="8" id="KW-0133">Cell shape</keyword>
<dbReference type="InterPro" id="IPR001460">
    <property type="entry name" value="PCN-bd_Tpept"/>
</dbReference>
<comment type="catalytic activity">
    <reaction evidence="12">
        <text>Preferential cleavage: (Ac)2-L-Lys-D-Ala-|-D-Ala. Also transpeptidation of peptidyl-alanyl moieties that are N-acyl substituents of D-alanine.</text>
        <dbReference type="EC" id="3.4.16.4"/>
    </reaction>
</comment>
<dbReference type="GO" id="GO:0009002">
    <property type="term" value="F:serine-type D-Ala-D-Ala carboxypeptidase activity"/>
    <property type="evidence" value="ECO:0007669"/>
    <property type="project" value="UniProtKB-EC"/>
</dbReference>
<accession>A0A542DMV6</accession>
<comment type="caution">
    <text evidence="18">The sequence shown here is derived from an EMBL/GenBank/DDBJ whole genome shotgun (WGS) entry which is preliminary data.</text>
</comment>
<feature type="domain" description="Glycosyl transferase family 51" evidence="17">
    <location>
        <begin position="83"/>
        <end position="268"/>
    </location>
</feature>
<dbReference type="Proteomes" id="UP000320876">
    <property type="component" value="Unassembled WGS sequence"/>
</dbReference>
<evidence type="ECO:0000256" key="11">
    <source>
        <dbReference type="ARBA" id="ARBA00023316"/>
    </source>
</evidence>
<dbReference type="FunFam" id="1.10.3810.10:FF:000001">
    <property type="entry name" value="Penicillin-binding protein 1A"/>
    <property type="match status" value="1"/>
</dbReference>
<feature type="transmembrane region" description="Helical" evidence="15">
    <location>
        <begin position="27"/>
        <end position="52"/>
    </location>
</feature>
<keyword evidence="15" id="KW-0472">Membrane</keyword>
<dbReference type="GO" id="GO:0009252">
    <property type="term" value="P:peptidoglycan biosynthetic process"/>
    <property type="evidence" value="ECO:0007669"/>
    <property type="project" value="UniProtKB-KW"/>
</dbReference>
<dbReference type="InterPro" id="IPR001264">
    <property type="entry name" value="Glyco_trans_51"/>
</dbReference>
<dbReference type="InterPro" id="IPR012338">
    <property type="entry name" value="Beta-lactam/transpept-like"/>
</dbReference>
<evidence type="ECO:0000256" key="13">
    <source>
        <dbReference type="ARBA" id="ARBA00049902"/>
    </source>
</evidence>
<dbReference type="Pfam" id="PF00905">
    <property type="entry name" value="Transpeptidase"/>
    <property type="match status" value="1"/>
</dbReference>
<evidence type="ECO:0000256" key="2">
    <source>
        <dbReference type="ARBA" id="ARBA00007739"/>
    </source>
</evidence>
<evidence type="ECO:0000256" key="1">
    <source>
        <dbReference type="ARBA" id="ARBA00007090"/>
    </source>
</evidence>
<feature type="region of interest" description="Disordered" evidence="14">
    <location>
        <begin position="515"/>
        <end position="554"/>
    </location>
</feature>
<evidence type="ECO:0000256" key="14">
    <source>
        <dbReference type="SAM" id="MobiDB-lite"/>
    </source>
</evidence>
<dbReference type="Gene3D" id="3.40.710.10">
    <property type="entry name" value="DD-peptidase/beta-lactamase superfamily"/>
    <property type="match status" value="1"/>
</dbReference>
<comment type="catalytic activity">
    <reaction evidence="13">
        <text>[GlcNAc-(1-&gt;4)-Mur2Ac(oyl-L-Ala-gamma-D-Glu-L-Lys-D-Ala-D-Ala)](n)-di-trans,octa-cis-undecaprenyl diphosphate + beta-D-GlcNAc-(1-&gt;4)-Mur2Ac(oyl-L-Ala-gamma-D-Glu-L-Lys-D-Ala-D-Ala)-di-trans,octa-cis-undecaprenyl diphosphate = [GlcNAc-(1-&gt;4)-Mur2Ac(oyl-L-Ala-gamma-D-Glu-L-Lys-D-Ala-D-Ala)](n+1)-di-trans,octa-cis-undecaprenyl diphosphate + di-trans,octa-cis-undecaprenyl diphosphate + H(+)</text>
        <dbReference type="Rhea" id="RHEA:23708"/>
        <dbReference type="Rhea" id="RHEA-COMP:9602"/>
        <dbReference type="Rhea" id="RHEA-COMP:9603"/>
        <dbReference type="ChEBI" id="CHEBI:15378"/>
        <dbReference type="ChEBI" id="CHEBI:58405"/>
        <dbReference type="ChEBI" id="CHEBI:60033"/>
        <dbReference type="ChEBI" id="CHEBI:78435"/>
        <dbReference type="EC" id="2.4.99.28"/>
    </reaction>
</comment>
<keyword evidence="9" id="KW-0573">Peptidoglycan synthesis</keyword>
<keyword evidence="7" id="KW-0378">Hydrolase</keyword>
<dbReference type="GO" id="GO:0071555">
    <property type="term" value="P:cell wall organization"/>
    <property type="evidence" value="ECO:0007669"/>
    <property type="project" value="UniProtKB-KW"/>
</dbReference>
<comment type="similarity">
    <text evidence="2">In the N-terminal section; belongs to the glycosyltransferase 51 family.</text>
</comment>
<dbReference type="SUPFAM" id="SSF56601">
    <property type="entry name" value="beta-lactamase/transpeptidase-like"/>
    <property type="match status" value="1"/>
</dbReference>
<evidence type="ECO:0000256" key="7">
    <source>
        <dbReference type="ARBA" id="ARBA00022801"/>
    </source>
</evidence>
<evidence type="ECO:0000256" key="12">
    <source>
        <dbReference type="ARBA" id="ARBA00034000"/>
    </source>
</evidence>
<evidence type="ECO:0000256" key="9">
    <source>
        <dbReference type="ARBA" id="ARBA00022984"/>
    </source>
</evidence>
<keyword evidence="19" id="KW-1185">Reference proteome</keyword>
<evidence type="ECO:0000256" key="8">
    <source>
        <dbReference type="ARBA" id="ARBA00022960"/>
    </source>
</evidence>
<evidence type="ECO:0000256" key="4">
    <source>
        <dbReference type="ARBA" id="ARBA00022670"/>
    </source>
</evidence>
<keyword evidence="3 18" id="KW-0121">Carboxypeptidase</keyword>
<dbReference type="Gene3D" id="1.10.3810.10">
    <property type="entry name" value="Biosynthetic peptidoglycan transglycosylase-like"/>
    <property type="match status" value="1"/>
</dbReference>
<comment type="similarity">
    <text evidence="1">In the C-terminal section; belongs to the transpeptidase family.</text>
</comment>
<dbReference type="GO" id="GO:0030288">
    <property type="term" value="C:outer membrane-bounded periplasmic space"/>
    <property type="evidence" value="ECO:0007669"/>
    <property type="project" value="TreeGrafter"/>
</dbReference>
<dbReference type="GO" id="GO:0006508">
    <property type="term" value="P:proteolysis"/>
    <property type="evidence" value="ECO:0007669"/>
    <property type="project" value="UniProtKB-KW"/>
</dbReference>
<dbReference type="PANTHER" id="PTHR32282:SF33">
    <property type="entry name" value="PEPTIDOGLYCAN GLYCOSYLTRANSFERASE"/>
    <property type="match status" value="1"/>
</dbReference>
<evidence type="ECO:0000256" key="3">
    <source>
        <dbReference type="ARBA" id="ARBA00022645"/>
    </source>
</evidence>
<keyword evidence="10" id="KW-0511">Multifunctional enzyme</keyword>
<dbReference type="AlphaFoldDB" id="A0A542DMV6"/>
<evidence type="ECO:0000256" key="15">
    <source>
        <dbReference type="SAM" id="Phobius"/>
    </source>
</evidence>
<dbReference type="GO" id="GO:0008360">
    <property type="term" value="P:regulation of cell shape"/>
    <property type="evidence" value="ECO:0007669"/>
    <property type="project" value="UniProtKB-KW"/>
</dbReference>
<evidence type="ECO:0000256" key="5">
    <source>
        <dbReference type="ARBA" id="ARBA00022676"/>
    </source>
</evidence>
<dbReference type="InterPro" id="IPR036950">
    <property type="entry name" value="PBP_transglycosylase"/>
</dbReference>
<evidence type="ECO:0000259" key="17">
    <source>
        <dbReference type="Pfam" id="PF00912"/>
    </source>
</evidence>
<dbReference type="GO" id="GO:0008658">
    <property type="term" value="F:penicillin binding"/>
    <property type="evidence" value="ECO:0007669"/>
    <property type="project" value="InterPro"/>
</dbReference>
<evidence type="ECO:0000259" key="16">
    <source>
        <dbReference type="Pfam" id="PF00905"/>
    </source>
</evidence>
<evidence type="ECO:0000313" key="19">
    <source>
        <dbReference type="Proteomes" id="UP000320876"/>
    </source>
</evidence>
<name>A0A542DMV6_AMYCI</name>
<keyword evidence="15" id="KW-1133">Transmembrane helix</keyword>
<evidence type="ECO:0000256" key="10">
    <source>
        <dbReference type="ARBA" id="ARBA00023268"/>
    </source>
</evidence>
<reference evidence="18 19" key="1">
    <citation type="submission" date="2019-06" db="EMBL/GenBank/DDBJ databases">
        <title>Sequencing the genomes of 1000 actinobacteria strains.</title>
        <authorList>
            <person name="Klenk H.-P."/>
        </authorList>
    </citation>
    <scope>NUCLEOTIDE SEQUENCE [LARGE SCALE GENOMIC DNA]</scope>
    <source>
        <strain evidence="18 19">DSM 45679</strain>
    </source>
</reference>
<dbReference type="Pfam" id="PF00912">
    <property type="entry name" value="Transgly"/>
    <property type="match status" value="1"/>
</dbReference>
<keyword evidence="11" id="KW-0961">Cell wall biogenesis/degradation</keyword>
<dbReference type="SUPFAM" id="SSF53955">
    <property type="entry name" value="Lysozyme-like"/>
    <property type="match status" value="1"/>
</dbReference>
<dbReference type="InterPro" id="IPR050396">
    <property type="entry name" value="Glycosyltr_51/Transpeptidase"/>
</dbReference>
<proteinExistence type="inferred from homology"/>
<sequence>MASRVTADTPRPRTLVPVRKSDGLLKLLGLCLLAGVLVAGLLFPIVGAAGVVSNQASETVDDMSSELADVPPPLVTNVTDAQGNRIATLYEQYRIPTASDEISEAMKWAMISVEDRRFYQHRGVDWKGTLRAAISTSTGNTQGASTLTQQYVKNYLINVIYRGDELGQQKAQEVSIARKLKEARIAIQLETKMPKDQILTGYLNVVEFSRKIYGIGAAARAYFGTTPDKLNAAQAALLAGMVNNPPKFDPWNHPEAATERRNWVLEKMVENRKLAPEDAKRIMGQDLGVLPDGPDKPASNCVGAGPGNGFFCQYVEDYLLQSGLTEDEIYTGGWTIRTTMDQKANNEAKRAAEEQVDKNEDNVANTLSLVRPGKDRHEVVALAANRDYGTDKDKGQTVYALPSGVWNVTGAGSSYKIFTAAAAMEEGKVGIYDTIQTPKNHLSRVFSGSPAPCPYIAPYTRGYCVKNSGDHYPSSMTLQQALATSPNTGFVILEEKVGMGPVVDMTSKLGMRKSMAGNAATGGEPDPDAEQREAQVDQKTWFGPKENSPGLGSFTLGVSPTSGLELANVAATIISGGTWCPPTPIAEITDRNGEKIPFKDKPCEQVIDEGLANTLAVGMSKDDVAGGTSARAASAVDWTRPMIGKTGTTQHNGSASFVGATPQLAGAAMVFRPDSPNGGLHYGSPGNVTAVPQGSSLSTMFGGKTPAQTWFSAMSKLMEGEPVEPLPPSDPRYEHM</sequence>
<keyword evidence="6" id="KW-0808">Transferase</keyword>
<protein>
    <submittedName>
        <fullName evidence="18">Membrane peptidoglycan carboxypeptidase</fullName>
    </submittedName>
</protein>
<organism evidence="18 19">
    <name type="scientific">Amycolatopsis cihanbeyliensis</name>
    <dbReference type="NCBI Taxonomy" id="1128664"/>
    <lineage>
        <taxon>Bacteria</taxon>
        <taxon>Bacillati</taxon>
        <taxon>Actinomycetota</taxon>
        <taxon>Actinomycetes</taxon>
        <taxon>Pseudonocardiales</taxon>
        <taxon>Pseudonocardiaceae</taxon>
        <taxon>Amycolatopsis</taxon>
    </lineage>
</organism>
<keyword evidence="4" id="KW-0645">Protease</keyword>